<evidence type="ECO:0000256" key="7">
    <source>
        <dbReference type="ARBA" id="ARBA00022859"/>
    </source>
</evidence>
<feature type="signal peptide" evidence="10">
    <location>
        <begin position="1"/>
        <end position="19"/>
    </location>
</feature>
<dbReference type="HOGENOM" id="CLU_187909_1_1_1"/>
<evidence type="ECO:0000256" key="1">
    <source>
        <dbReference type="ARBA" id="ARBA00004613"/>
    </source>
</evidence>
<dbReference type="PANTHER" id="PTHR38329">
    <property type="entry name" value="CECROPIN-A1-RELATED"/>
    <property type="match status" value="1"/>
</dbReference>
<dbReference type="InterPro" id="IPR000875">
    <property type="entry name" value="CecC-like"/>
</dbReference>
<dbReference type="GO" id="GO:0045087">
    <property type="term" value="P:innate immune response"/>
    <property type="evidence" value="ECO:0007669"/>
    <property type="project" value="UniProtKB-KW"/>
</dbReference>
<evidence type="ECO:0000256" key="2">
    <source>
        <dbReference type="ARBA" id="ARBA00010680"/>
    </source>
</evidence>
<reference evidence="11" key="1">
    <citation type="submission" date="2005-10" db="EMBL/GenBank/DDBJ databases">
        <authorList>
            <person name="Loftus B.J."/>
            <person name="Nene V.M."/>
            <person name="Hannick L.I."/>
            <person name="Bidwell S."/>
            <person name="Haas B."/>
            <person name="Amedeo P."/>
            <person name="Orvis J."/>
            <person name="Wortman J.R."/>
            <person name="White O.R."/>
            <person name="Salzberg S."/>
            <person name="Shumway M."/>
            <person name="Koo H."/>
            <person name="Zhao Y."/>
            <person name="Holmes M."/>
            <person name="Miller J."/>
            <person name="Schatz M."/>
            <person name="Pop M."/>
            <person name="Pai G."/>
            <person name="Utterback T."/>
            <person name="Rogers Y.-H."/>
            <person name="Kravitz S."/>
            <person name="Fraser C.M."/>
        </authorList>
    </citation>
    <scope>NUCLEOTIDE SEQUENCE</scope>
    <source>
        <strain evidence="11">Liverpool</strain>
    </source>
</reference>
<sequence>MNFNRLFILVLVAVLVVLGQQQCGVEAAPRWKFGKKLEKVGKNVFNAAKKALPVVAGYKALG</sequence>
<evidence type="ECO:0000256" key="9">
    <source>
        <dbReference type="RuleBase" id="RU003948"/>
    </source>
</evidence>
<evidence type="ECO:0000256" key="8">
    <source>
        <dbReference type="ARBA" id="ARBA00023022"/>
    </source>
</evidence>
<keyword evidence="4 9" id="KW-0929">Antimicrobial</keyword>
<keyword evidence="8 9" id="KW-0044">Antibiotic</keyword>
<dbReference type="PANTHER" id="PTHR38329:SF1">
    <property type="entry name" value="CECROPIN-A1-RELATED"/>
    <property type="match status" value="1"/>
</dbReference>
<protein>
    <submittedName>
        <fullName evidence="11">AAEL000621-PA</fullName>
    </submittedName>
</protein>
<dbReference type="Pfam" id="PF00272">
    <property type="entry name" value="Cecropin"/>
    <property type="match status" value="1"/>
</dbReference>
<comment type="subcellular location">
    <subcellularLocation>
        <location evidence="1 9">Secreted</location>
    </subcellularLocation>
</comment>
<dbReference type="PROSITE" id="PS00268">
    <property type="entry name" value="CECROPIN"/>
    <property type="match status" value="1"/>
</dbReference>
<evidence type="ECO:0000256" key="6">
    <source>
        <dbReference type="ARBA" id="ARBA00022729"/>
    </source>
</evidence>
<dbReference type="OMA" id="APRWKFG"/>
<feature type="chain" id="PRO_5036463682" evidence="10">
    <location>
        <begin position="20"/>
        <end position="62"/>
    </location>
</feature>
<reference evidence="11" key="2">
    <citation type="journal article" date="2007" name="Science">
        <title>Genome sequence of Aedes aegypti, a major arbovirus vector.</title>
        <authorList>
            <person name="Nene V."/>
            <person name="Wortman J.R."/>
            <person name="Lawson D."/>
            <person name="Haas B."/>
            <person name="Kodira C."/>
            <person name="Tu Z.J."/>
            <person name="Loftus B."/>
            <person name="Xi Z."/>
            <person name="Megy K."/>
            <person name="Grabherr M."/>
            <person name="Ren Q."/>
            <person name="Zdobnov E.M."/>
            <person name="Lobo N.F."/>
            <person name="Campbell K.S."/>
            <person name="Brown S.E."/>
            <person name="Bonaldo M.F."/>
            <person name="Zhu J."/>
            <person name="Sinkins S.P."/>
            <person name="Hogenkamp D.G."/>
            <person name="Amedeo P."/>
            <person name="Arensburger P."/>
            <person name="Atkinson P.W."/>
            <person name="Bidwell S."/>
            <person name="Biedler J."/>
            <person name="Birney E."/>
            <person name="Bruggner R.V."/>
            <person name="Costas J."/>
            <person name="Coy M.R."/>
            <person name="Crabtree J."/>
            <person name="Crawford M."/>
            <person name="Debruyn B."/>
            <person name="Decaprio D."/>
            <person name="Eiglmeier K."/>
            <person name="Eisenstadt E."/>
            <person name="El-Dorry H."/>
            <person name="Gelbart W.M."/>
            <person name="Gomes S.L."/>
            <person name="Hammond M."/>
            <person name="Hannick L.I."/>
            <person name="Hogan J.R."/>
            <person name="Holmes M.H."/>
            <person name="Jaffe D."/>
            <person name="Johnston J.S."/>
            <person name="Kennedy R.C."/>
            <person name="Koo H."/>
            <person name="Kravitz S."/>
            <person name="Kriventseva E.V."/>
            <person name="Kulp D."/>
            <person name="Labutti K."/>
            <person name="Lee E."/>
            <person name="Li S."/>
            <person name="Lovin D.D."/>
            <person name="Mao C."/>
            <person name="Mauceli E."/>
            <person name="Menck C.F."/>
            <person name="Miller J.R."/>
            <person name="Montgomery P."/>
            <person name="Mori A."/>
            <person name="Nascimento A.L."/>
            <person name="Naveira H.F."/>
            <person name="Nusbaum C."/>
            <person name="O'leary S."/>
            <person name="Orvis J."/>
            <person name="Pertea M."/>
            <person name="Quesneville H."/>
            <person name="Reidenbach K.R."/>
            <person name="Rogers Y.H."/>
            <person name="Roth C.W."/>
            <person name="Schneider J.R."/>
            <person name="Schatz M."/>
            <person name="Shumway M."/>
            <person name="Stanke M."/>
            <person name="Stinson E.O."/>
            <person name="Tubio J.M."/>
            <person name="Vanzee J.P."/>
            <person name="Verjovski-Almeida S."/>
            <person name="Werner D."/>
            <person name="White O."/>
            <person name="Wyder S."/>
            <person name="Zeng Q."/>
            <person name="Zhao Q."/>
            <person name="Zhao Y."/>
            <person name="Hill C.A."/>
            <person name="Raikhel A.S."/>
            <person name="Soares M.B."/>
            <person name="Knudson D.L."/>
            <person name="Lee N.H."/>
            <person name="Galagan J."/>
            <person name="Salzberg S.L."/>
            <person name="Paulsen I.T."/>
            <person name="Dimopoulos G."/>
            <person name="Collins F.H."/>
            <person name="Birren B."/>
            <person name="Fraser-Liggett C.M."/>
            <person name="Severson D.W."/>
        </authorList>
    </citation>
    <scope>NUCLEOTIDE SEQUENCE [LARGE SCALE GENOMIC DNA]</scope>
    <source>
        <strain evidence="11">Liverpool</strain>
    </source>
</reference>
<dbReference type="Proteomes" id="UP000682892">
    <property type="component" value="Chromosome 1"/>
</dbReference>
<keyword evidence="3" id="KW-0964">Secreted</keyword>
<evidence type="ECO:0000313" key="11">
    <source>
        <dbReference type="EMBL" id="EAT48339.1"/>
    </source>
</evidence>
<reference evidence="11" key="3">
    <citation type="submission" date="2012-09" db="EMBL/GenBank/DDBJ databases">
        <authorList>
            <consortium name="VectorBase"/>
        </authorList>
    </citation>
    <scope>NUCLEOTIDE SEQUENCE</scope>
    <source>
        <strain evidence="11">Liverpool</strain>
    </source>
</reference>
<comment type="similarity">
    <text evidence="2 9">Belongs to the cecropin family.</text>
</comment>
<keyword evidence="5 9" id="KW-0399">Innate immunity</keyword>
<keyword evidence="6 10" id="KW-0732">Signal</keyword>
<dbReference type="InterPro" id="IPR020400">
    <property type="entry name" value="CecC/Srx/CECD"/>
</dbReference>
<evidence type="ECO:0000313" key="12">
    <source>
        <dbReference type="Proteomes" id="UP000682892"/>
    </source>
</evidence>
<name>A0A0A0PEV5_AEDAE</name>
<dbReference type="GO" id="GO:0005615">
    <property type="term" value="C:extracellular space"/>
    <property type="evidence" value="ECO:0007669"/>
    <property type="project" value="TreeGrafter"/>
</dbReference>
<evidence type="ECO:0000256" key="3">
    <source>
        <dbReference type="ARBA" id="ARBA00022525"/>
    </source>
</evidence>
<dbReference type="EMBL" id="CH477197">
    <property type="protein sequence ID" value="EAT48339.1"/>
    <property type="molecule type" value="Genomic_DNA"/>
</dbReference>
<dbReference type="GO" id="GO:0050830">
    <property type="term" value="P:defense response to Gram-positive bacterium"/>
    <property type="evidence" value="ECO:0007669"/>
    <property type="project" value="UniProtKB-ARBA"/>
</dbReference>
<keyword evidence="7 9" id="KW-0391">Immunity</keyword>
<organism evidence="11 12">
    <name type="scientific">Aedes aegypti</name>
    <name type="common">Yellowfever mosquito</name>
    <name type="synonym">Culex aegypti</name>
    <dbReference type="NCBI Taxonomy" id="7159"/>
    <lineage>
        <taxon>Eukaryota</taxon>
        <taxon>Metazoa</taxon>
        <taxon>Ecdysozoa</taxon>
        <taxon>Arthropoda</taxon>
        <taxon>Hexapoda</taxon>
        <taxon>Insecta</taxon>
        <taxon>Pterygota</taxon>
        <taxon>Neoptera</taxon>
        <taxon>Endopterygota</taxon>
        <taxon>Diptera</taxon>
        <taxon>Nematocera</taxon>
        <taxon>Culicoidea</taxon>
        <taxon>Culicidae</taxon>
        <taxon>Culicinae</taxon>
        <taxon>Aedini</taxon>
        <taxon>Aedes</taxon>
        <taxon>Stegomyia</taxon>
    </lineage>
</organism>
<dbReference type="GO" id="GO:0019731">
    <property type="term" value="P:antibacterial humoral response"/>
    <property type="evidence" value="ECO:0007669"/>
    <property type="project" value="InterPro"/>
</dbReference>
<dbReference type="GO" id="GO:0050829">
    <property type="term" value="P:defense response to Gram-negative bacterium"/>
    <property type="evidence" value="ECO:0007669"/>
    <property type="project" value="TreeGrafter"/>
</dbReference>
<gene>
    <name evidence="11" type="primary">CECN</name>
    <name evidence="11" type="ORF">AaeL_AAEL000621</name>
</gene>
<proteinExistence type="inferred from homology"/>
<accession>A0A0A0PEV5</accession>
<evidence type="ECO:0000256" key="5">
    <source>
        <dbReference type="ARBA" id="ARBA00022588"/>
    </source>
</evidence>
<evidence type="ECO:0000256" key="4">
    <source>
        <dbReference type="ARBA" id="ARBA00022529"/>
    </source>
</evidence>
<dbReference type="AlphaFoldDB" id="A0A0A0PEV5"/>
<evidence type="ECO:0000256" key="10">
    <source>
        <dbReference type="SAM" id="SignalP"/>
    </source>
</evidence>